<feature type="domain" description="PPM-type phosphatase" evidence="7">
    <location>
        <begin position="74"/>
        <end position="353"/>
    </location>
</feature>
<dbReference type="SMART" id="SM00332">
    <property type="entry name" value="PP2Cc"/>
    <property type="match status" value="1"/>
</dbReference>
<accession>F2E665</accession>
<dbReference type="InterPro" id="IPR015655">
    <property type="entry name" value="PP2C"/>
</dbReference>
<dbReference type="InterPro" id="IPR036457">
    <property type="entry name" value="PPM-type-like_dom_sf"/>
</dbReference>
<protein>
    <recommendedName>
        <fullName evidence="1">protein-serine/threonine phosphatase</fullName>
        <ecNumber evidence="1">3.1.3.16</ecNumber>
    </recommendedName>
</protein>
<dbReference type="SUPFAM" id="SSF81606">
    <property type="entry name" value="PP2C-like"/>
    <property type="match status" value="1"/>
</dbReference>
<dbReference type="InterPro" id="IPR001932">
    <property type="entry name" value="PPM-type_phosphatase-like_dom"/>
</dbReference>
<reference evidence="8" key="1">
    <citation type="journal article" date="2011" name="Plant Physiol.">
        <title>Comprehensive sequence analysis of 24,783 barley full-length cDNAs derived from 12 clone libraries.</title>
        <authorList>
            <person name="Matsumoto T."/>
            <person name="Tanaka T."/>
            <person name="Sakai H."/>
            <person name="Amano N."/>
            <person name="Kanamori H."/>
            <person name="Kurita K."/>
            <person name="Kikuta A."/>
            <person name="Kamiya K."/>
            <person name="Yamamoto M."/>
            <person name="Ikawa H."/>
            <person name="Fujii N."/>
            <person name="Hori K."/>
            <person name="Itoh T."/>
            <person name="Sato K."/>
        </authorList>
    </citation>
    <scope>NUCLEOTIDE SEQUENCE</scope>
    <source>
        <tissue evidence="8">Shoot and root</tissue>
    </source>
</reference>
<evidence type="ECO:0000256" key="6">
    <source>
        <dbReference type="SAM" id="MobiDB-lite"/>
    </source>
</evidence>
<dbReference type="AlphaFoldDB" id="F2E665"/>
<comment type="catalytic activity">
    <reaction evidence="5">
        <text>O-phospho-L-threonyl-[protein] + H2O = L-threonyl-[protein] + phosphate</text>
        <dbReference type="Rhea" id="RHEA:47004"/>
        <dbReference type="Rhea" id="RHEA-COMP:11060"/>
        <dbReference type="Rhea" id="RHEA-COMP:11605"/>
        <dbReference type="ChEBI" id="CHEBI:15377"/>
        <dbReference type="ChEBI" id="CHEBI:30013"/>
        <dbReference type="ChEBI" id="CHEBI:43474"/>
        <dbReference type="ChEBI" id="CHEBI:61977"/>
        <dbReference type="EC" id="3.1.3.16"/>
    </reaction>
</comment>
<keyword evidence="3" id="KW-0904">Protein phosphatase</keyword>
<dbReference type="Pfam" id="PF00481">
    <property type="entry name" value="PP2C"/>
    <property type="match status" value="1"/>
</dbReference>
<dbReference type="PROSITE" id="PS51746">
    <property type="entry name" value="PPM_2"/>
    <property type="match status" value="1"/>
</dbReference>
<evidence type="ECO:0000259" key="7">
    <source>
        <dbReference type="PROSITE" id="PS51746"/>
    </source>
</evidence>
<evidence type="ECO:0000256" key="3">
    <source>
        <dbReference type="ARBA" id="ARBA00022912"/>
    </source>
</evidence>
<dbReference type="PANTHER" id="PTHR47992">
    <property type="entry name" value="PROTEIN PHOSPHATASE"/>
    <property type="match status" value="1"/>
</dbReference>
<proteinExistence type="evidence at transcript level"/>
<dbReference type="CDD" id="cd00143">
    <property type="entry name" value="PP2Cc"/>
    <property type="match status" value="1"/>
</dbReference>
<evidence type="ECO:0000256" key="2">
    <source>
        <dbReference type="ARBA" id="ARBA00022801"/>
    </source>
</evidence>
<comment type="catalytic activity">
    <reaction evidence="4">
        <text>O-phospho-L-seryl-[protein] + H2O = L-seryl-[protein] + phosphate</text>
        <dbReference type="Rhea" id="RHEA:20629"/>
        <dbReference type="Rhea" id="RHEA-COMP:9863"/>
        <dbReference type="Rhea" id="RHEA-COMP:11604"/>
        <dbReference type="ChEBI" id="CHEBI:15377"/>
        <dbReference type="ChEBI" id="CHEBI:29999"/>
        <dbReference type="ChEBI" id="CHEBI:43474"/>
        <dbReference type="ChEBI" id="CHEBI:83421"/>
        <dbReference type="EC" id="3.1.3.16"/>
    </reaction>
</comment>
<evidence type="ECO:0000256" key="4">
    <source>
        <dbReference type="ARBA" id="ARBA00047761"/>
    </source>
</evidence>
<sequence>MGCTSSAPAEDPAQKAAQQRRRLSVNPQHVGDISGNGPKAPEPEPTQAKAEVKAESHDLDGLTELEFKARGKCKHASLSKKGFVPYNKNKVNQDREVVKFAMQNDASICLFAVMDGHGEWGHLVAQFVKEHLPEYLTKQPNLKSDPPQAILTGVQQMVAELGHSNINCAFSGTTAIFTVKVNDTLYVANIGDSRCVLARSKPDGSIEAVALSTDQKPENPDEKARILKAGGRVEPLPGPPGEDCGPPRVWLAEVDVPGLAMSRSIGDEVSQTVGVISVPEILKHEIDGSSDLFAIWATDGVWEFISNQEAVELVHKHRKSLKTATEELVKAAHERWTKEEEVVDDITCIILDFQPIS</sequence>
<feature type="region of interest" description="Disordered" evidence="6">
    <location>
        <begin position="1"/>
        <end position="56"/>
    </location>
</feature>
<evidence type="ECO:0000313" key="8">
    <source>
        <dbReference type="EMBL" id="BAK02837.1"/>
    </source>
</evidence>
<evidence type="ECO:0000256" key="5">
    <source>
        <dbReference type="ARBA" id="ARBA00048336"/>
    </source>
</evidence>
<keyword evidence="2" id="KW-0378">Hydrolase</keyword>
<organism evidence="8">
    <name type="scientific">Hordeum vulgare subsp. vulgare</name>
    <name type="common">Domesticated barley</name>
    <dbReference type="NCBI Taxonomy" id="112509"/>
    <lineage>
        <taxon>Eukaryota</taxon>
        <taxon>Viridiplantae</taxon>
        <taxon>Streptophyta</taxon>
        <taxon>Embryophyta</taxon>
        <taxon>Tracheophyta</taxon>
        <taxon>Spermatophyta</taxon>
        <taxon>Magnoliopsida</taxon>
        <taxon>Liliopsida</taxon>
        <taxon>Poales</taxon>
        <taxon>Poaceae</taxon>
        <taxon>BOP clade</taxon>
        <taxon>Pooideae</taxon>
        <taxon>Triticodae</taxon>
        <taxon>Triticeae</taxon>
        <taxon>Hordeinae</taxon>
        <taxon>Hordeum</taxon>
    </lineage>
</organism>
<name>F2E665_HORVV</name>
<dbReference type="EMBL" id="AK371639">
    <property type="protein sequence ID" value="BAK02837.1"/>
    <property type="molecule type" value="mRNA"/>
</dbReference>
<evidence type="ECO:0000256" key="1">
    <source>
        <dbReference type="ARBA" id="ARBA00013081"/>
    </source>
</evidence>
<dbReference type="EC" id="3.1.3.16" evidence="1"/>
<dbReference type="GO" id="GO:0004722">
    <property type="term" value="F:protein serine/threonine phosphatase activity"/>
    <property type="evidence" value="ECO:0007669"/>
    <property type="project" value="UniProtKB-EC"/>
</dbReference>
<dbReference type="Gene3D" id="3.60.40.10">
    <property type="entry name" value="PPM-type phosphatase domain"/>
    <property type="match status" value="1"/>
</dbReference>